<evidence type="ECO:0000259" key="18">
    <source>
        <dbReference type="Pfam" id="PF05199"/>
    </source>
</evidence>
<evidence type="ECO:0000256" key="8">
    <source>
        <dbReference type="ARBA" id="ARBA00023166"/>
    </source>
</evidence>
<name>A0ABR8RUX2_9CELL</name>
<dbReference type="EC" id="1.1.3.6" evidence="13"/>
<evidence type="ECO:0000313" key="19">
    <source>
        <dbReference type="EMBL" id="MBD7951590.1"/>
    </source>
</evidence>
<comment type="cofactor">
    <cofactor evidence="1">
        <name>FAD</name>
        <dbReference type="ChEBI" id="CHEBI:57692"/>
    </cofactor>
</comment>
<dbReference type="InterPro" id="IPR036188">
    <property type="entry name" value="FAD/NAD-bd_sf"/>
</dbReference>
<gene>
    <name evidence="19" type="ORF">H9652_14390</name>
</gene>
<evidence type="ECO:0000256" key="9">
    <source>
        <dbReference type="ARBA" id="ARBA00023221"/>
    </source>
</evidence>
<keyword evidence="4" id="KW-0285">Flavoprotein</keyword>
<feature type="region of interest" description="Disordered" evidence="16">
    <location>
        <begin position="378"/>
        <end position="400"/>
    </location>
</feature>
<dbReference type="Pfam" id="PF01266">
    <property type="entry name" value="DAO"/>
    <property type="match status" value="1"/>
</dbReference>
<dbReference type="SUPFAM" id="SSF51905">
    <property type="entry name" value="FAD/NAD(P)-binding domain"/>
    <property type="match status" value="1"/>
</dbReference>
<evidence type="ECO:0000256" key="16">
    <source>
        <dbReference type="SAM" id="MobiDB-lite"/>
    </source>
</evidence>
<keyword evidence="20" id="KW-1185">Reference proteome</keyword>
<keyword evidence="8" id="KW-1207">Sterol metabolism</keyword>
<sequence length="609" mass="65221">MTQDERTAEGADRRRAPEGAHDVDVLVVGSGFGGSVAALRLTEKGYRVAVLEAGRRFADEDFAVTSWHLRDFLWAPRLGCLGIQRVHRLRDVLVLAGAGVGGGSLVYANTLYEPLDAFYSDPAWGHLTDWKAELAPYYDQARRMLGVVTYAGRTPADEAMSQVAREMGVAHTVTPAPVGVLFGEPGVRVPDPFFGGAGPERRGCLECGQCMTGCRHGAKNTLVKNYLHLAERGGARIHPLTTVTRIAPSPGGGYEVTSRRTDRPYARRTRWTAQHVVLAAGAHGTQQLLHAQRDAGTLPDLSPRLGMLTRTNSEALLGATADRPRPSGPPVPDYTRGVAITSSFHPDAHTHVEPVRYGHGSNAMALLQTVLVTPRGARGLRQGSTEPDGAAHPGPSPSPAGWLRELWAQRRRLPAMLDLRGWSERTVIALVMQSHDNSLTTYTRRSWTGRRRMTSRQGHGAPNPGWIPAAHETARRLARVMGGAPGGSIGEPFGMPLTAHFLGGCAIGASPETGVVDAYQRVFGHPGLHVLDGSAVSANLGVNPSLTITAQAERAVALWPHRGEDDPRPPLGSAYRRVTPVAPRSPLVPADAPAALRLPVVRVTHGGTP</sequence>
<comment type="pathway">
    <text evidence="12">Steroid metabolism; cholesterol degradation.</text>
</comment>
<dbReference type="PANTHER" id="PTHR47470:SF1">
    <property type="entry name" value="FAD-DEPENDENT OXIDOREDUCTASE 2 FAD BINDING DOMAIN-CONTAINING PROTEIN"/>
    <property type="match status" value="1"/>
</dbReference>
<keyword evidence="9" id="KW-0753">Steroid metabolism</keyword>
<dbReference type="InterPro" id="IPR052542">
    <property type="entry name" value="Cholesterol_Oxidase"/>
</dbReference>
<keyword evidence="3" id="KW-0153">Cholesterol metabolism</keyword>
<evidence type="ECO:0000256" key="6">
    <source>
        <dbReference type="ARBA" id="ARBA00023002"/>
    </source>
</evidence>
<comment type="caution">
    <text evidence="19">The sequence shown here is derived from an EMBL/GenBank/DDBJ whole genome shotgun (WGS) entry which is preliminary data.</text>
</comment>
<proteinExistence type="inferred from homology"/>
<feature type="domain" description="FAD dependent oxidoreductase" evidence="17">
    <location>
        <begin position="24"/>
        <end position="343"/>
    </location>
</feature>
<keyword evidence="10" id="KW-0413">Isomerase</keyword>
<organism evidence="19 20">
    <name type="scientific">Oerskovia rustica</name>
    <dbReference type="NCBI Taxonomy" id="2762237"/>
    <lineage>
        <taxon>Bacteria</taxon>
        <taxon>Bacillati</taxon>
        <taxon>Actinomycetota</taxon>
        <taxon>Actinomycetes</taxon>
        <taxon>Micrococcales</taxon>
        <taxon>Cellulomonadaceae</taxon>
        <taxon>Oerskovia</taxon>
    </lineage>
</organism>
<evidence type="ECO:0000256" key="1">
    <source>
        <dbReference type="ARBA" id="ARBA00001974"/>
    </source>
</evidence>
<evidence type="ECO:0000256" key="4">
    <source>
        <dbReference type="ARBA" id="ARBA00022630"/>
    </source>
</evidence>
<evidence type="ECO:0000256" key="11">
    <source>
        <dbReference type="ARBA" id="ARBA00038856"/>
    </source>
</evidence>
<accession>A0ABR8RUX2</accession>
<dbReference type="Gene3D" id="3.50.50.60">
    <property type="entry name" value="FAD/NAD(P)-binding domain"/>
    <property type="match status" value="3"/>
</dbReference>
<keyword evidence="6" id="KW-0560">Oxidoreductase</keyword>
<dbReference type="Pfam" id="PF05199">
    <property type="entry name" value="GMC_oxred_C"/>
    <property type="match status" value="1"/>
</dbReference>
<evidence type="ECO:0000256" key="14">
    <source>
        <dbReference type="ARBA" id="ARBA00049744"/>
    </source>
</evidence>
<keyword evidence="5" id="KW-0274">FAD</keyword>
<dbReference type="RefSeq" id="WP_191796862.1">
    <property type="nucleotide sequence ID" value="NZ_JACSQQ010000026.1"/>
</dbReference>
<comment type="similarity">
    <text evidence="2">Belongs to the GMC oxidoreductase family.</text>
</comment>
<dbReference type="InterPro" id="IPR007867">
    <property type="entry name" value="GMC_OxRtase_C"/>
</dbReference>
<keyword evidence="7" id="KW-0443">Lipid metabolism</keyword>
<dbReference type="InterPro" id="IPR006076">
    <property type="entry name" value="FAD-dep_OxRdtase"/>
</dbReference>
<feature type="domain" description="Glucose-methanol-choline oxidoreductase C-terminal" evidence="18">
    <location>
        <begin position="498"/>
        <end position="552"/>
    </location>
</feature>
<dbReference type="Proteomes" id="UP000641803">
    <property type="component" value="Unassembled WGS sequence"/>
</dbReference>
<dbReference type="EMBL" id="JACSQQ010000026">
    <property type="protein sequence ID" value="MBD7951590.1"/>
    <property type="molecule type" value="Genomic_DNA"/>
</dbReference>
<evidence type="ECO:0000256" key="3">
    <source>
        <dbReference type="ARBA" id="ARBA00022548"/>
    </source>
</evidence>
<protein>
    <recommendedName>
        <fullName evidence="14">Cholesterol oxidase</fullName>
        <ecNumber evidence="13">1.1.3.6</ecNumber>
        <ecNumber evidence="11">5.3.3.1</ecNumber>
    </recommendedName>
    <alternativeName>
        <fullName evidence="15">Cholesterol isomerase</fullName>
    </alternativeName>
</protein>
<evidence type="ECO:0000256" key="5">
    <source>
        <dbReference type="ARBA" id="ARBA00022827"/>
    </source>
</evidence>
<evidence type="ECO:0000256" key="10">
    <source>
        <dbReference type="ARBA" id="ARBA00023235"/>
    </source>
</evidence>
<dbReference type="EC" id="5.3.3.1" evidence="11"/>
<evidence type="ECO:0000256" key="12">
    <source>
        <dbReference type="ARBA" id="ARBA00049645"/>
    </source>
</evidence>
<evidence type="ECO:0000259" key="17">
    <source>
        <dbReference type="Pfam" id="PF01266"/>
    </source>
</evidence>
<feature type="region of interest" description="Disordered" evidence="16">
    <location>
        <begin position="448"/>
        <end position="467"/>
    </location>
</feature>
<dbReference type="PANTHER" id="PTHR47470">
    <property type="entry name" value="CHOLESTEROL OXIDASE"/>
    <property type="match status" value="1"/>
</dbReference>
<evidence type="ECO:0000256" key="15">
    <source>
        <dbReference type="ARBA" id="ARBA00049778"/>
    </source>
</evidence>
<reference evidence="19 20" key="1">
    <citation type="submission" date="2020-08" db="EMBL/GenBank/DDBJ databases">
        <title>A Genomic Blueprint of the Chicken Gut Microbiome.</title>
        <authorList>
            <person name="Gilroy R."/>
            <person name="Ravi A."/>
            <person name="Getino M."/>
            <person name="Pursley I."/>
            <person name="Horton D.L."/>
            <person name="Alikhan N.-F."/>
            <person name="Baker D."/>
            <person name="Gharbi K."/>
            <person name="Hall N."/>
            <person name="Watson M."/>
            <person name="Adriaenssens E.M."/>
            <person name="Foster-Nyarko E."/>
            <person name="Jarju S."/>
            <person name="Secka A."/>
            <person name="Antonio M."/>
            <person name="Oren A."/>
            <person name="Chaudhuri R."/>
            <person name="La Ragione R.M."/>
            <person name="Hildebrand F."/>
            <person name="Pallen M.J."/>
        </authorList>
    </citation>
    <scope>NUCLEOTIDE SEQUENCE [LARGE SCALE GENOMIC DNA]</scope>
    <source>
        <strain evidence="19 20">Sa4CUA1</strain>
    </source>
</reference>
<evidence type="ECO:0000256" key="7">
    <source>
        <dbReference type="ARBA" id="ARBA00023098"/>
    </source>
</evidence>
<evidence type="ECO:0000313" key="20">
    <source>
        <dbReference type="Proteomes" id="UP000641803"/>
    </source>
</evidence>
<evidence type="ECO:0000256" key="13">
    <source>
        <dbReference type="ARBA" id="ARBA00049723"/>
    </source>
</evidence>
<evidence type="ECO:0000256" key="2">
    <source>
        <dbReference type="ARBA" id="ARBA00010790"/>
    </source>
</evidence>